<dbReference type="Proteomes" id="UP001596119">
    <property type="component" value="Unassembled WGS sequence"/>
</dbReference>
<accession>A0ABW1IG93</accession>
<dbReference type="RefSeq" id="WP_379569996.1">
    <property type="nucleotide sequence ID" value="NZ_JBHSQK010000082.1"/>
</dbReference>
<feature type="transmembrane region" description="Helical" evidence="1">
    <location>
        <begin position="196"/>
        <end position="214"/>
    </location>
</feature>
<feature type="chain" id="PRO_5047107740" description="YcnI-like domain-containing protein" evidence="2">
    <location>
        <begin position="34"/>
        <end position="246"/>
    </location>
</feature>
<evidence type="ECO:0000256" key="2">
    <source>
        <dbReference type="SAM" id="SignalP"/>
    </source>
</evidence>
<evidence type="ECO:0000313" key="4">
    <source>
        <dbReference type="Proteomes" id="UP001596119"/>
    </source>
</evidence>
<protein>
    <recommendedName>
        <fullName evidence="5">YcnI-like domain-containing protein</fullName>
    </recommendedName>
</protein>
<dbReference type="Gene3D" id="2.60.40.2230">
    <property type="entry name" value="Uncharacterised protein YcnI-like PF07987, DUF1775"/>
    <property type="match status" value="1"/>
</dbReference>
<evidence type="ECO:0000256" key="1">
    <source>
        <dbReference type="SAM" id="Phobius"/>
    </source>
</evidence>
<dbReference type="EMBL" id="JBHSQK010000082">
    <property type="protein sequence ID" value="MFC5951748.1"/>
    <property type="molecule type" value="Genomic_DNA"/>
</dbReference>
<keyword evidence="2" id="KW-0732">Signal</keyword>
<gene>
    <name evidence="3" type="ORF">ACFQH9_26145</name>
</gene>
<dbReference type="InterPro" id="IPR038507">
    <property type="entry name" value="YcnI-like_sf"/>
</dbReference>
<keyword evidence="4" id="KW-1185">Reference proteome</keyword>
<name>A0ABW1IG93_9PSEU</name>
<organism evidence="3 4">
    <name type="scientific">Pseudonocardia lutea</name>
    <dbReference type="NCBI Taxonomy" id="2172015"/>
    <lineage>
        <taxon>Bacteria</taxon>
        <taxon>Bacillati</taxon>
        <taxon>Actinomycetota</taxon>
        <taxon>Actinomycetes</taxon>
        <taxon>Pseudonocardiales</taxon>
        <taxon>Pseudonocardiaceae</taxon>
        <taxon>Pseudonocardia</taxon>
    </lineage>
</organism>
<evidence type="ECO:0000313" key="3">
    <source>
        <dbReference type="EMBL" id="MFC5951748.1"/>
    </source>
</evidence>
<proteinExistence type="predicted"/>
<feature type="signal peptide" evidence="2">
    <location>
        <begin position="1"/>
        <end position="33"/>
    </location>
</feature>
<sequence>MRGIGRLGVPLRCGLLMAVVLGALVLSAGGAAADVALSPDHTEAGARDVAVTFRVTNDDPADPVVALRVDLPTARPLVDPQPSAPPGWQVTTTAGGIEWKGGPVGAEPVDLVLRVGRMPDGAGPVRFRTTQTSSSGAIVEWSDLVVPGRPAPAHTALELPYGAPRQAAPVGAHHDHGQAARDVAADLPAAPAAATAAWTVGVGVALAALVGLGIRELGKRQAARFAAHHGAEAEDEVPEGAEARKS</sequence>
<evidence type="ECO:0008006" key="5">
    <source>
        <dbReference type="Google" id="ProtNLM"/>
    </source>
</evidence>
<comment type="caution">
    <text evidence="3">The sequence shown here is derived from an EMBL/GenBank/DDBJ whole genome shotgun (WGS) entry which is preliminary data.</text>
</comment>
<keyword evidence="1" id="KW-0472">Membrane</keyword>
<keyword evidence="1" id="KW-0812">Transmembrane</keyword>
<keyword evidence="1" id="KW-1133">Transmembrane helix</keyword>
<reference evidence="4" key="1">
    <citation type="journal article" date="2019" name="Int. J. Syst. Evol. Microbiol.">
        <title>The Global Catalogue of Microorganisms (GCM) 10K type strain sequencing project: providing services to taxonomists for standard genome sequencing and annotation.</title>
        <authorList>
            <consortium name="The Broad Institute Genomics Platform"/>
            <consortium name="The Broad Institute Genome Sequencing Center for Infectious Disease"/>
            <person name="Wu L."/>
            <person name="Ma J."/>
        </authorList>
    </citation>
    <scope>NUCLEOTIDE SEQUENCE [LARGE SCALE GENOMIC DNA]</scope>
    <source>
        <strain evidence="4">CGMCC 4.7397</strain>
    </source>
</reference>